<evidence type="ECO:0000313" key="5">
    <source>
        <dbReference type="EMBL" id="RHZ05064.1"/>
    </source>
</evidence>
<proteinExistence type="predicted"/>
<evidence type="ECO:0000256" key="1">
    <source>
        <dbReference type="SAM" id="MobiDB-lite"/>
    </source>
</evidence>
<evidence type="ECO:0000313" key="4">
    <source>
        <dbReference type="EMBL" id="RHY77244.1"/>
    </source>
</evidence>
<dbReference type="Proteomes" id="UP000286510">
    <property type="component" value="Unassembled WGS sequence"/>
</dbReference>
<gene>
    <name evidence="6" type="ORF">DYB26_002443</name>
    <name evidence="4" type="ORF">DYB30_013930</name>
    <name evidence="5" type="ORF">DYB31_003420</name>
    <name evidence="2" type="ORF">DYB34_010306</name>
    <name evidence="3" type="ORF">DYB38_013960</name>
</gene>
<organism evidence="4 9">
    <name type="scientific">Aphanomyces astaci</name>
    <name type="common">Crayfish plague agent</name>
    <dbReference type="NCBI Taxonomy" id="112090"/>
    <lineage>
        <taxon>Eukaryota</taxon>
        <taxon>Sar</taxon>
        <taxon>Stramenopiles</taxon>
        <taxon>Oomycota</taxon>
        <taxon>Saprolegniomycetes</taxon>
        <taxon>Saprolegniales</taxon>
        <taxon>Verrucalvaceae</taxon>
        <taxon>Aphanomyces</taxon>
    </lineage>
</organism>
<dbReference type="Proteomes" id="UP000266196">
    <property type="component" value="Unassembled WGS sequence"/>
</dbReference>
<dbReference type="EMBL" id="QUTF01014261">
    <property type="protein sequence ID" value="RHZ13802.1"/>
    <property type="molecule type" value="Genomic_DNA"/>
</dbReference>
<evidence type="ECO:0000313" key="6">
    <source>
        <dbReference type="EMBL" id="RHZ13802.1"/>
    </source>
</evidence>
<dbReference type="VEuPathDB" id="FungiDB:H257_10424"/>
<name>A0A397EBE9_APHAT</name>
<sequence length="179" mass="19976">MQLPGSPINSGVGEAPPGDSQWQPASGKDSFKERDQQKLAKRFIVYARGQDAISVSSGVRIGTVSMSSGITAEALAHHARFQFDRPFEDISETEWEAMFEASMLIPTSSKAVVVARLKLLSMDNTLIRTSDCMTDWQARYMDILTDEAAEDIDFYHPKTVIKTLMHRIKPTGAQQLRLR</sequence>
<dbReference type="Proteomes" id="UP000266643">
    <property type="component" value="Unassembled WGS sequence"/>
</dbReference>
<dbReference type="Proteomes" id="UP000265716">
    <property type="component" value="Unassembled WGS sequence"/>
</dbReference>
<dbReference type="EMBL" id="QUTB01004443">
    <property type="protein sequence ID" value="RHY62008.1"/>
    <property type="molecule type" value="Genomic_DNA"/>
</dbReference>
<evidence type="ECO:0000313" key="7">
    <source>
        <dbReference type="Proteomes" id="UP000265716"/>
    </source>
</evidence>
<feature type="region of interest" description="Disordered" evidence="1">
    <location>
        <begin position="1"/>
        <end position="31"/>
    </location>
</feature>
<dbReference type="EMBL" id="QUTC01001613">
    <property type="protein sequence ID" value="RHY76348.1"/>
    <property type="molecule type" value="Genomic_DNA"/>
</dbReference>
<comment type="caution">
    <text evidence="4">The sequence shown here is derived from an EMBL/GenBank/DDBJ whole genome shotgun (WGS) entry which is preliminary data.</text>
</comment>
<evidence type="ECO:0000313" key="8">
    <source>
        <dbReference type="Proteomes" id="UP000266196"/>
    </source>
</evidence>
<protein>
    <submittedName>
        <fullName evidence="4">Uncharacterized protein</fullName>
    </submittedName>
</protein>
<dbReference type="AlphaFoldDB" id="A0A397EBE9"/>
<evidence type="ECO:0000313" key="3">
    <source>
        <dbReference type="EMBL" id="RHY76348.1"/>
    </source>
</evidence>
<accession>A0A397EBE9</accession>
<evidence type="ECO:0000313" key="11">
    <source>
        <dbReference type="Proteomes" id="UP000286510"/>
    </source>
</evidence>
<evidence type="ECO:0000313" key="2">
    <source>
        <dbReference type="EMBL" id="RHY62008.1"/>
    </source>
</evidence>
<reference evidence="7 8" key="1">
    <citation type="submission" date="2018-08" db="EMBL/GenBank/DDBJ databases">
        <title>Aphanomyces genome sequencing and annotation.</title>
        <authorList>
            <person name="Minardi D."/>
            <person name="Oidtmann B."/>
            <person name="Van Der Giezen M."/>
            <person name="Studholme D.J."/>
        </authorList>
    </citation>
    <scope>NUCLEOTIDE SEQUENCE [LARGE SCALE GENOMIC DNA]</scope>
    <source>
        <strain evidence="5 8">197901</strain>
        <strain evidence="4 9">D2</strain>
        <strain evidence="6 11">FDL457</strain>
        <strain evidence="3 7">SA</strain>
        <strain evidence="2 10">Si</strain>
    </source>
</reference>
<dbReference type="Proteomes" id="UP000283543">
    <property type="component" value="Unassembled WGS sequence"/>
</dbReference>
<evidence type="ECO:0000313" key="10">
    <source>
        <dbReference type="Proteomes" id="UP000283543"/>
    </source>
</evidence>
<dbReference type="EMBL" id="QUTE01013222">
    <property type="protein sequence ID" value="RHZ05064.1"/>
    <property type="molecule type" value="Genomic_DNA"/>
</dbReference>
<dbReference type="EMBL" id="QUTD01001849">
    <property type="protein sequence ID" value="RHY77244.1"/>
    <property type="molecule type" value="Genomic_DNA"/>
</dbReference>
<evidence type="ECO:0000313" key="9">
    <source>
        <dbReference type="Proteomes" id="UP000266643"/>
    </source>
</evidence>